<evidence type="ECO:0000256" key="12">
    <source>
        <dbReference type="ARBA" id="ARBA00049396"/>
    </source>
</evidence>
<dbReference type="GO" id="GO:0016726">
    <property type="term" value="F:oxidoreductase activity, acting on CH or CH2 groups, NAD or NADP as acceptor"/>
    <property type="evidence" value="ECO:0007669"/>
    <property type="project" value="UniProtKB-UniRule"/>
</dbReference>
<comment type="catalytic activity">
    <reaction evidence="12 13">
        <text>(S)-2,3,4,5-tetrahydrodipicolinate + NAD(+) + H2O = (2S,4S)-4-hydroxy-2,3,4,5-tetrahydrodipicolinate + NADH + H(+)</text>
        <dbReference type="Rhea" id="RHEA:35323"/>
        <dbReference type="ChEBI" id="CHEBI:15377"/>
        <dbReference type="ChEBI" id="CHEBI:15378"/>
        <dbReference type="ChEBI" id="CHEBI:16845"/>
        <dbReference type="ChEBI" id="CHEBI:57540"/>
        <dbReference type="ChEBI" id="CHEBI:57945"/>
        <dbReference type="ChEBI" id="CHEBI:67139"/>
        <dbReference type="EC" id="1.17.1.8"/>
    </reaction>
</comment>
<keyword evidence="2 13" id="KW-0963">Cytoplasm</keyword>
<keyword evidence="6 13" id="KW-0560">Oxidoreductase</keyword>
<feature type="binding site" evidence="13">
    <location>
        <begin position="9"/>
        <end position="14"/>
    </location>
    <ligand>
        <name>NAD(+)</name>
        <dbReference type="ChEBI" id="CHEBI:57540"/>
    </ligand>
</feature>
<dbReference type="SUPFAM" id="SSF51735">
    <property type="entry name" value="NAD(P)-binding Rossmann-fold domains"/>
    <property type="match status" value="1"/>
</dbReference>
<evidence type="ECO:0000256" key="6">
    <source>
        <dbReference type="ARBA" id="ARBA00023002"/>
    </source>
</evidence>
<evidence type="ECO:0000256" key="7">
    <source>
        <dbReference type="ARBA" id="ARBA00023027"/>
    </source>
</evidence>
<keyword evidence="5 13" id="KW-0220">Diaminopimelate biosynthesis</keyword>
<gene>
    <name evidence="13 16" type="primary">dapB</name>
    <name evidence="16" type="ORF">RZN69_10535</name>
</gene>
<dbReference type="GO" id="GO:0019877">
    <property type="term" value="P:diaminopimelate biosynthetic process"/>
    <property type="evidence" value="ECO:0007669"/>
    <property type="project" value="UniProtKB-UniRule"/>
</dbReference>
<dbReference type="EC" id="1.17.1.8" evidence="10 13"/>
<accession>A0AAQ3LFD2</accession>
<evidence type="ECO:0000256" key="10">
    <source>
        <dbReference type="ARBA" id="ARBA00038983"/>
    </source>
</evidence>
<evidence type="ECO:0000256" key="13">
    <source>
        <dbReference type="HAMAP-Rule" id="MF_00102"/>
    </source>
</evidence>
<comment type="pathway">
    <text evidence="9 13">Amino-acid biosynthesis; L-lysine biosynthesis via DAP pathway; (S)-tetrahydrodipicolinate from L-aspartate: step 4/4.</text>
</comment>
<name>A0AAQ3LFD2_9BACT</name>
<feature type="binding site" evidence="13">
    <location>
        <position position="133"/>
    </location>
    <ligand>
        <name>(S)-2,3,4,5-tetrahydrodipicolinate</name>
        <dbReference type="ChEBI" id="CHEBI:16845"/>
    </ligand>
</feature>
<dbReference type="GO" id="GO:0008839">
    <property type="term" value="F:4-hydroxy-tetrahydrodipicolinate reductase"/>
    <property type="evidence" value="ECO:0007669"/>
    <property type="project" value="UniProtKB-UniRule"/>
</dbReference>
<dbReference type="HAMAP" id="MF_00102">
    <property type="entry name" value="DapB"/>
    <property type="match status" value="1"/>
</dbReference>
<dbReference type="Proteomes" id="UP001304300">
    <property type="component" value="Chromosome"/>
</dbReference>
<proteinExistence type="inferred from homology"/>
<comment type="function">
    <text evidence="13">Catalyzes the conversion of 4-hydroxy-tetrahydrodipicolinate (HTPA) to tetrahydrodipicolinate.</text>
</comment>
<dbReference type="GO" id="GO:0050661">
    <property type="term" value="F:NADP binding"/>
    <property type="evidence" value="ECO:0007669"/>
    <property type="project" value="UniProtKB-UniRule"/>
</dbReference>
<dbReference type="Pfam" id="PF05173">
    <property type="entry name" value="DapB_C"/>
    <property type="match status" value="1"/>
</dbReference>
<dbReference type="PANTHER" id="PTHR20836:SF0">
    <property type="entry name" value="4-HYDROXY-TETRAHYDRODIPICOLINATE REDUCTASE 1, CHLOROPLASTIC-RELATED"/>
    <property type="match status" value="1"/>
</dbReference>
<dbReference type="PROSITE" id="PS01298">
    <property type="entry name" value="DAPB"/>
    <property type="match status" value="1"/>
</dbReference>
<comment type="caution">
    <text evidence="13">Was originally thought to be a dihydrodipicolinate reductase (DHDPR), catalyzing the conversion of dihydrodipicolinate to tetrahydrodipicolinate. However, it was shown in E.coli that the substrate of the enzymatic reaction is not dihydrodipicolinate (DHDP) but in fact (2S,4S)-4-hydroxy-2,3,4,5-tetrahydrodipicolinic acid (HTPA), the product released by the DapA-catalyzed reaction.</text>
</comment>
<feature type="domain" description="Dihydrodipicolinate reductase N-terminal" evidence="14">
    <location>
        <begin position="4"/>
        <end position="102"/>
    </location>
</feature>
<dbReference type="PIRSF" id="PIRSF000161">
    <property type="entry name" value="DHPR"/>
    <property type="match status" value="1"/>
</dbReference>
<evidence type="ECO:0000256" key="9">
    <source>
        <dbReference type="ARBA" id="ARBA00037922"/>
    </source>
</evidence>
<evidence type="ECO:0000259" key="15">
    <source>
        <dbReference type="Pfam" id="PF05173"/>
    </source>
</evidence>
<dbReference type="InterPro" id="IPR022664">
    <property type="entry name" value="DapB_N_CS"/>
</dbReference>
<feature type="binding site" evidence="13">
    <location>
        <position position="37"/>
    </location>
    <ligand>
        <name>NAD(+)</name>
        <dbReference type="ChEBI" id="CHEBI:57540"/>
    </ligand>
</feature>
<evidence type="ECO:0000256" key="1">
    <source>
        <dbReference type="ARBA" id="ARBA00006642"/>
    </source>
</evidence>
<keyword evidence="3 13" id="KW-0028">Amino-acid biosynthesis</keyword>
<feature type="binding site" evidence="13">
    <location>
        <begin position="75"/>
        <end position="77"/>
    </location>
    <ligand>
        <name>NAD(+)</name>
        <dbReference type="ChEBI" id="CHEBI:57540"/>
    </ligand>
</feature>
<feature type="active site" description="Proton donor/acceptor" evidence="13">
    <location>
        <position position="132"/>
    </location>
</feature>
<evidence type="ECO:0000256" key="2">
    <source>
        <dbReference type="ARBA" id="ARBA00022490"/>
    </source>
</evidence>
<dbReference type="InterPro" id="IPR036291">
    <property type="entry name" value="NAD(P)-bd_dom_sf"/>
</dbReference>
<evidence type="ECO:0000259" key="14">
    <source>
        <dbReference type="Pfam" id="PF01113"/>
    </source>
</evidence>
<dbReference type="PANTHER" id="PTHR20836">
    <property type="entry name" value="DIHYDRODIPICOLINATE REDUCTASE"/>
    <property type="match status" value="1"/>
</dbReference>
<keyword evidence="17" id="KW-1185">Reference proteome</keyword>
<dbReference type="Gene3D" id="3.40.50.720">
    <property type="entry name" value="NAD(P)-binding Rossmann-like Domain"/>
    <property type="match status" value="1"/>
</dbReference>
<evidence type="ECO:0000256" key="3">
    <source>
        <dbReference type="ARBA" id="ARBA00022605"/>
    </source>
</evidence>
<keyword evidence="8 13" id="KW-0457">Lysine biosynthesis</keyword>
<evidence type="ECO:0000256" key="11">
    <source>
        <dbReference type="ARBA" id="ARBA00049080"/>
    </source>
</evidence>
<dbReference type="InterPro" id="IPR023940">
    <property type="entry name" value="DHDPR_bac"/>
</dbReference>
<dbReference type="InterPro" id="IPR022663">
    <property type="entry name" value="DapB_C"/>
</dbReference>
<dbReference type="EMBL" id="CP136920">
    <property type="protein sequence ID" value="WOO43524.1"/>
    <property type="molecule type" value="Genomic_DNA"/>
</dbReference>
<dbReference type="GO" id="GO:0051287">
    <property type="term" value="F:NAD binding"/>
    <property type="evidence" value="ECO:0007669"/>
    <property type="project" value="UniProtKB-UniRule"/>
</dbReference>
<dbReference type="Pfam" id="PF01113">
    <property type="entry name" value="DapB_N"/>
    <property type="match status" value="1"/>
</dbReference>
<evidence type="ECO:0000313" key="17">
    <source>
        <dbReference type="Proteomes" id="UP001304300"/>
    </source>
</evidence>
<dbReference type="KEGG" id="puo:RZN69_10535"/>
<evidence type="ECO:0000256" key="5">
    <source>
        <dbReference type="ARBA" id="ARBA00022915"/>
    </source>
</evidence>
<comment type="subcellular location">
    <subcellularLocation>
        <location evidence="13">Cytoplasm</location>
    </subcellularLocation>
</comment>
<evidence type="ECO:0000313" key="16">
    <source>
        <dbReference type="EMBL" id="WOO43524.1"/>
    </source>
</evidence>
<dbReference type="GO" id="GO:0009089">
    <property type="term" value="P:lysine biosynthetic process via diaminopimelate"/>
    <property type="evidence" value="ECO:0007669"/>
    <property type="project" value="UniProtKB-UniRule"/>
</dbReference>
<dbReference type="AlphaFoldDB" id="A0AAQ3LFD2"/>
<comment type="similarity">
    <text evidence="1 13">Belongs to the DapB family.</text>
</comment>
<feature type="active site" description="Proton donor" evidence="13">
    <location>
        <position position="136"/>
    </location>
</feature>
<feature type="domain" description="Dihydrodipicolinate reductase C-terminal" evidence="15">
    <location>
        <begin position="105"/>
        <end position="240"/>
    </location>
</feature>
<feature type="binding site" evidence="13">
    <location>
        <begin position="142"/>
        <end position="143"/>
    </location>
    <ligand>
        <name>(S)-2,3,4,5-tetrahydrodipicolinate</name>
        <dbReference type="ChEBI" id="CHEBI:16845"/>
    </ligand>
</feature>
<protein>
    <recommendedName>
        <fullName evidence="10 13">4-hydroxy-tetrahydrodipicolinate reductase</fullName>
        <shortName evidence="13">HTPA reductase</shortName>
        <ecNumber evidence="10 13">1.17.1.8</ecNumber>
    </recommendedName>
</protein>
<sequence>MPLKILLNGCAGRMGQAIAAVAQDSDCEIFASCDAGDDPSAAIADCDVVVEFSMHKVTPAIVKLAAEHGKPVVIGTTGHSSEEREAILAHTKTIPIVWAGNYSIGVNVLFWLTRKAAEILGPDYNPEIIEMHHRHKLDAPSGTAERLIEVVRDGRKIGQERISHGREGIVGVRQKNEIGVHALRGGSVVGEHEVIFAGEGERVSLSHSAGDRKIFALGALRAAHWSKGKTPGLYRMEDVLGLV</sequence>
<keyword evidence="7 13" id="KW-0520">NAD</keyword>
<dbReference type="RefSeq" id="WP_317836082.1">
    <property type="nucleotide sequence ID" value="NZ_CP136920.1"/>
</dbReference>
<dbReference type="SUPFAM" id="SSF55347">
    <property type="entry name" value="Glyceraldehyde-3-phosphate dehydrogenase-like, C-terminal domain"/>
    <property type="match status" value="1"/>
</dbReference>
<comment type="caution">
    <text evidence="13">Lacks conserved residue(s) required for the propagation of feature annotation.</text>
</comment>
<reference evidence="16 17" key="1">
    <citation type="submission" date="2023-10" db="EMBL/GenBank/DDBJ databases">
        <title>Rubellicoccus peritrichatus gen. nov., sp. nov., isolated from an algae of coral reef tank.</title>
        <authorList>
            <person name="Luo J."/>
        </authorList>
    </citation>
    <scope>NUCLEOTIDE SEQUENCE [LARGE SCALE GENOMIC DNA]</scope>
    <source>
        <strain evidence="16 17">CR14</strain>
    </source>
</reference>
<evidence type="ECO:0000256" key="4">
    <source>
        <dbReference type="ARBA" id="ARBA00022857"/>
    </source>
</evidence>
<dbReference type="InterPro" id="IPR000846">
    <property type="entry name" value="DapB_N"/>
</dbReference>
<dbReference type="GO" id="GO:0005737">
    <property type="term" value="C:cytoplasm"/>
    <property type="evidence" value="ECO:0007669"/>
    <property type="project" value="UniProtKB-SubCell"/>
</dbReference>
<organism evidence="16 17">
    <name type="scientific">Rubellicoccus peritrichatus</name>
    <dbReference type="NCBI Taxonomy" id="3080537"/>
    <lineage>
        <taxon>Bacteria</taxon>
        <taxon>Pseudomonadati</taxon>
        <taxon>Verrucomicrobiota</taxon>
        <taxon>Opitutia</taxon>
        <taxon>Puniceicoccales</taxon>
        <taxon>Cerasicoccaceae</taxon>
        <taxon>Rubellicoccus</taxon>
    </lineage>
</organism>
<dbReference type="NCBIfam" id="TIGR00036">
    <property type="entry name" value="dapB"/>
    <property type="match status" value="1"/>
</dbReference>
<feature type="binding site" evidence="13">
    <location>
        <begin position="99"/>
        <end position="102"/>
    </location>
    <ligand>
        <name>NAD(+)</name>
        <dbReference type="ChEBI" id="CHEBI:57540"/>
    </ligand>
</feature>
<dbReference type="FunFam" id="3.30.360.10:FF:000009">
    <property type="entry name" value="4-hydroxy-tetrahydrodipicolinate reductase"/>
    <property type="match status" value="1"/>
</dbReference>
<keyword evidence="4 13" id="KW-0521">NADP</keyword>
<dbReference type="Gene3D" id="3.30.360.10">
    <property type="entry name" value="Dihydrodipicolinate Reductase, domain 2"/>
    <property type="match status" value="1"/>
</dbReference>
<dbReference type="CDD" id="cd02274">
    <property type="entry name" value="DHDPR_N"/>
    <property type="match status" value="1"/>
</dbReference>
<evidence type="ECO:0000256" key="8">
    <source>
        <dbReference type="ARBA" id="ARBA00023154"/>
    </source>
</evidence>
<comment type="catalytic activity">
    <reaction evidence="11 13">
        <text>(S)-2,3,4,5-tetrahydrodipicolinate + NADP(+) + H2O = (2S,4S)-4-hydroxy-2,3,4,5-tetrahydrodipicolinate + NADPH + H(+)</text>
        <dbReference type="Rhea" id="RHEA:35331"/>
        <dbReference type="ChEBI" id="CHEBI:15377"/>
        <dbReference type="ChEBI" id="CHEBI:15378"/>
        <dbReference type="ChEBI" id="CHEBI:16845"/>
        <dbReference type="ChEBI" id="CHEBI:57783"/>
        <dbReference type="ChEBI" id="CHEBI:58349"/>
        <dbReference type="ChEBI" id="CHEBI:67139"/>
        <dbReference type="EC" id="1.17.1.8"/>
    </reaction>
</comment>
<comment type="subunit">
    <text evidence="13">Homotetramer.</text>
</comment>